<accession>A0A1Y2BFK1</accession>
<organism evidence="2 3">
    <name type="scientific">Naematelia encephala</name>
    <dbReference type="NCBI Taxonomy" id="71784"/>
    <lineage>
        <taxon>Eukaryota</taxon>
        <taxon>Fungi</taxon>
        <taxon>Dikarya</taxon>
        <taxon>Basidiomycota</taxon>
        <taxon>Agaricomycotina</taxon>
        <taxon>Tremellomycetes</taxon>
        <taxon>Tremellales</taxon>
        <taxon>Naemateliaceae</taxon>
        <taxon>Naematelia</taxon>
    </lineage>
</organism>
<gene>
    <name evidence="2" type="ORF">BCR39DRAFT_520445</name>
</gene>
<name>A0A1Y2BFK1_9TREE</name>
<feature type="signal peptide" evidence="1">
    <location>
        <begin position="1"/>
        <end position="19"/>
    </location>
</feature>
<protein>
    <recommendedName>
        <fullName evidence="4">Glycogen debranching enzyme</fullName>
    </recommendedName>
</protein>
<comment type="caution">
    <text evidence="2">The sequence shown here is derived from an EMBL/GenBank/DDBJ whole genome shotgun (WGS) entry which is preliminary data.</text>
</comment>
<keyword evidence="3" id="KW-1185">Reference proteome</keyword>
<dbReference type="EMBL" id="MCFC01000006">
    <property type="protein sequence ID" value="ORY33496.1"/>
    <property type="molecule type" value="Genomic_DNA"/>
</dbReference>
<evidence type="ECO:0000313" key="2">
    <source>
        <dbReference type="EMBL" id="ORY33496.1"/>
    </source>
</evidence>
<dbReference type="InParanoid" id="A0A1Y2BFK1"/>
<dbReference type="OrthoDB" id="2591256at2759"/>
<feature type="chain" id="PRO_5013141536" description="Glycogen debranching enzyme" evidence="1">
    <location>
        <begin position="20"/>
        <end position="778"/>
    </location>
</feature>
<proteinExistence type="predicted"/>
<evidence type="ECO:0000313" key="3">
    <source>
        <dbReference type="Proteomes" id="UP000193986"/>
    </source>
</evidence>
<reference evidence="2 3" key="1">
    <citation type="submission" date="2016-07" db="EMBL/GenBank/DDBJ databases">
        <title>Pervasive Adenine N6-methylation of Active Genes in Fungi.</title>
        <authorList>
            <consortium name="DOE Joint Genome Institute"/>
            <person name="Mondo S.J."/>
            <person name="Dannebaum R.O."/>
            <person name="Kuo R.C."/>
            <person name="Labutti K."/>
            <person name="Haridas S."/>
            <person name="Kuo A."/>
            <person name="Salamov A."/>
            <person name="Ahrendt S.R."/>
            <person name="Lipzen A."/>
            <person name="Sullivan W."/>
            <person name="Andreopoulos W.B."/>
            <person name="Clum A."/>
            <person name="Lindquist E."/>
            <person name="Daum C."/>
            <person name="Ramamoorthy G.K."/>
            <person name="Gryganskyi A."/>
            <person name="Culley D."/>
            <person name="Magnuson J.K."/>
            <person name="James T.Y."/>
            <person name="O'Malley M.A."/>
            <person name="Stajich J.E."/>
            <person name="Spatafora J.W."/>
            <person name="Visel A."/>
            <person name="Grigoriev I.V."/>
        </authorList>
    </citation>
    <scope>NUCLEOTIDE SEQUENCE [LARGE SCALE GENOMIC DNA]</scope>
    <source>
        <strain evidence="2 3">68-887.2</strain>
    </source>
</reference>
<evidence type="ECO:0000256" key="1">
    <source>
        <dbReference type="SAM" id="SignalP"/>
    </source>
</evidence>
<sequence>MLTSFILTALAGALTLCRAQNSSAGLDFGPIDFASYNNYVYRDNITACQIVISDSSSPYAPARFVTAFPNGNTGAAVYFIPRNTTANSNSTLGVTLDPTSVKSYLASIDNQTGIQGDVSVSGDLEFGVTLIGGVRTVRDYVESGGTVFHTIFNYTLGYHDNSTVVLVRHWINGTTVQYFSWQATSNGVFNVTPNANVTLPPNITLTRPDQATNATLRFTSSYNFTTTTPSTPSVPLEGLGKESLFLTSNTTNGTSALSDVLAAIQNNGSAIADQTAFLAYSTKFLAGGWRFLTYFGRDTMLALRLLLPVISQTSAEAILGAVLERTNDTGTLCHEETIGDYASFVNMGNNQSELGNTPFYSYVMLDTDFLLLPVLADYFTAYPQGTNRSTDFLATQSTLKNGTFRELLLKNVDHVMNLSIAFANDPKKENLVPIRDPTVGDWRDSNTGLGYGIYPFDVECALIPSALRAIATLTEAGILPSNYSNASTYASVWETNASPFFQVSISASAAQSSLTNYVQAANLSESLLYGAGSLNNTQTVSTNGSYGWSDAGQIIGGDSSGSSGNSSNSNSTFYALSLKADGSPVEVLHSDLGFVLLYANNVSQSIMQAVIEALQPYPRGLLTNVGMIVANAAYDTNTTNIETFNNLQYHGTVSWSWQQGLMAAGLSRQLGLCGLSNTAQLETVVPGDKPAWCNDTTLLTSLTQAQIRLWDSIAGSAPALYTEVLSPVFSTANGTFSIGDLGAISPTGTEGDAIQLWSYGFLAQVDPRTGKPVAQGFP</sequence>
<evidence type="ECO:0008006" key="4">
    <source>
        <dbReference type="Google" id="ProtNLM"/>
    </source>
</evidence>
<dbReference type="AlphaFoldDB" id="A0A1Y2BFK1"/>
<dbReference type="Proteomes" id="UP000193986">
    <property type="component" value="Unassembled WGS sequence"/>
</dbReference>
<keyword evidence="1" id="KW-0732">Signal</keyword>